<evidence type="ECO:0000256" key="9">
    <source>
        <dbReference type="ARBA" id="ARBA00023065"/>
    </source>
</evidence>
<keyword evidence="3" id="KW-0813">Transport</keyword>
<keyword evidence="13" id="KW-0998">Cell outer membrane</keyword>
<evidence type="ECO:0000313" key="17">
    <source>
        <dbReference type="EMBL" id="MBK1833636.1"/>
    </source>
</evidence>
<evidence type="ECO:0000256" key="5">
    <source>
        <dbReference type="ARBA" id="ARBA00022597"/>
    </source>
</evidence>
<evidence type="ECO:0000256" key="11">
    <source>
        <dbReference type="ARBA" id="ARBA00023136"/>
    </source>
</evidence>
<evidence type="ECO:0000256" key="1">
    <source>
        <dbReference type="ARBA" id="ARBA00004571"/>
    </source>
</evidence>
<keyword evidence="18" id="KW-1185">Reference proteome</keyword>
<evidence type="ECO:0000256" key="6">
    <source>
        <dbReference type="ARBA" id="ARBA00022692"/>
    </source>
</evidence>
<keyword evidence="4" id="KW-1134">Transmembrane beta strand</keyword>
<keyword evidence="5" id="KW-0762">Sugar transport</keyword>
<evidence type="ECO:0000256" key="14">
    <source>
        <dbReference type="ARBA" id="ARBA00023288"/>
    </source>
</evidence>
<dbReference type="GO" id="GO:0015159">
    <property type="term" value="F:polysaccharide transmembrane transporter activity"/>
    <property type="evidence" value="ECO:0007669"/>
    <property type="project" value="InterPro"/>
</dbReference>
<dbReference type="Pfam" id="PF02563">
    <property type="entry name" value="Poly_export"/>
    <property type="match status" value="1"/>
</dbReference>
<dbReference type="GO" id="GO:0009279">
    <property type="term" value="C:cell outer membrane"/>
    <property type="evidence" value="ECO:0007669"/>
    <property type="project" value="UniProtKB-SubCell"/>
</dbReference>
<dbReference type="GO" id="GO:0046930">
    <property type="term" value="C:pore complex"/>
    <property type="evidence" value="ECO:0007669"/>
    <property type="project" value="UniProtKB-KW"/>
</dbReference>
<comment type="subcellular location">
    <subcellularLocation>
        <location evidence="1">Cell outer membrane</location>
        <topology evidence="1">Multi-pass membrane protein</topology>
    </subcellularLocation>
</comment>
<dbReference type="InterPro" id="IPR049712">
    <property type="entry name" value="Poly_export"/>
</dbReference>
<organism evidence="17 18">
    <name type="scientific">Roseibacillus ishigakijimensis</name>
    <dbReference type="NCBI Taxonomy" id="454146"/>
    <lineage>
        <taxon>Bacteria</taxon>
        <taxon>Pseudomonadati</taxon>
        <taxon>Verrucomicrobiota</taxon>
        <taxon>Verrucomicrobiia</taxon>
        <taxon>Verrucomicrobiales</taxon>
        <taxon>Verrucomicrobiaceae</taxon>
        <taxon>Roseibacillus</taxon>
    </lineage>
</organism>
<keyword evidence="10" id="KW-0626">Porin</keyword>
<keyword evidence="14" id="KW-0449">Lipoprotein</keyword>
<accession>A0A934RQA5</accession>
<dbReference type="Pfam" id="PF22461">
    <property type="entry name" value="SLBB_2"/>
    <property type="match status" value="3"/>
</dbReference>
<dbReference type="Proteomes" id="UP000604083">
    <property type="component" value="Unassembled WGS sequence"/>
</dbReference>
<comment type="caution">
    <text evidence="17">The sequence shown here is derived from an EMBL/GenBank/DDBJ whole genome shotgun (WGS) entry which is preliminary data.</text>
</comment>
<evidence type="ECO:0000256" key="4">
    <source>
        <dbReference type="ARBA" id="ARBA00022452"/>
    </source>
</evidence>
<proteinExistence type="inferred from homology"/>
<evidence type="ECO:0000256" key="12">
    <source>
        <dbReference type="ARBA" id="ARBA00023139"/>
    </source>
</evidence>
<feature type="domain" description="SLBB" evidence="16">
    <location>
        <begin position="105"/>
        <end position="181"/>
    </location>
</feature>
<feature type="domain" description="SLBB" evidence="16">
    <location>
        <begin position="189"/>
        <end position="261"/>
    </location>
</feature>
<keyword evidence="11" id="KW-0472">Membrane</keyword>
<evidence type="ECO:0000259" key="16">
    <source>
        <dbReference type="Pfam" id="PF22461"/>
    </source>
</evidence>
<evidence type="ECO:0000256" key="2">
    <source>
        <dbReference type="ARBA" id="ARBA00009450"/>
    </source>
</evidence>
<keyword evidence="6" id="KW-0812">Transmembrane</keyword>
<evidence type="ECO:0000259" key="15">
    <source>
        <dbReference type="Pfam" id="PF02563"/>
    </source>
</evidence>
<feature type="domain" description="SLBB" evidence="16">
    <location>
        <begin position="271"/>
        <end position="350"/>
    </location>
</feature>
<evidence type="ECO:0000256" key="13">
    <source>
        <dbReference type="ARBA" id="ARBA00023237"/>
    </source>
</evidence>
<keyword evidence="8" id="KW-0625">Polysaccharide transport</keyword>
<dbReference type="RefSeq" id="WP_200391071.1">
    <property type="nucleotide sequence ID" value="NZ_JAENIO010000011.1"/>
</dbReference>
<evidence type="ECO:0000313" key="18">
    <source>
        <dbReference type="Proteomes" id="UP000604083"/>
    </source>
</evidence>
<name>A0A934RQA5_9BACT</name>
<feature type="domain" description="Polysaccharide export protein N-terminal" evidence="15">
    <location>
        <begin position="24"/>
        <end position="98"/>
    </location>
</feature>
<evidence type="ECO:0000256" key="8">
    <source>
        <dbReference type="ARBA" id="ARBA00023047"/>
    </source>
</evidence>
<evidence type="ECO:0000256" key="10">
    <source>
        <dbReference type="ARBA" id="ARBA00023114"/>
    </source>
</evidence>
<dbReference type="InterPro" id="IPR003715">
    <property type="entry name" value="Poly_export_N"/>
</dbReference>
<sequence>MKTLIFFFSFMMGLPLSLLGQDSNGEAYLLKGNDEVRLNVFGEPDMSREVRLTATGEASLPLLGSVKLGGMSLGAAEERVAELYRGDYLVEPRISINLLNAASERVMVMGAVLNPGSVEIPANTTLDLVSALGSAGGFTAQAQPEKIELVRGSQSFVYGFAQLGAADSNPIMLKHGDIINVPTNPFVNKSVTIVGEVEAPGERPYPTSGTLELQTLIGLAQGVTEEADVNLIKLKRADRVIRLSLPSDSAFPILPGDVVTVAESQYVDEFVTILGEVGRPGPVAFPKDGKLDLLTALSLAGGFDRLANKKRVVVSRQVNGVSKAVRLDVAEMEEGQTGLFFLQPGDTVTIPVRRF</sequence>
<dbReference type="EMBL" id="JAENIO010000011">
    <property type="protein sequence ID" value="MBK1833636.1"/>
    <property type="molecule type" value="Genomic_DNA"/>
</dbReference>
<reference evidence="17" key="1">
    <citation type="submission" date="2021-01" db="EMBL/GenBank/DDBJ databases">
        <title>Modified the classification status of verrucomicrobia.</title>
        <authorList>
            <person name="Feng X."/>
        </authorList>
    </citation>
    <scope>NUCLEOTIDE SEQUENCE</scope>
    <source>
        <strain evidence="17">KCTC 12986</strain>
    </source>
</reference>
<comment type="similarity">
    <text evidence="2">Belongs to the BexD/CtrA/VexA family.</text>
</comment>
<dbReference type="PANTHER" id="PTHR33619:SF3">
    <property type="entry name" value="POLYSACCHARIDE EXPORT PROTEIN GFCE-RELATED"/>
    <property type="match status" value="1"/>
</dbReference>
<dbReference type="PANTHER" id="PTHR33619">
    <property type="entry name" value="POLYSACCHARIDE EXPORT PROTEIN GFCE-RELATED"/>
    <property type="match status" value="1"/>
</dbReference>
<gene>
    <name evidence="17" type="ORF">JIN78_06135</name>
</gene>
<dbReference type="Gene3D" id="3.10.560.10">
    <property type="entry name" value="Outer membrane lipoprotein wza domain like"/>
    <property type="match status" value="3"/>
</dbReference>
<keyword evidence="7" id="KW-0732">Signal</keyword>
<evidence type="ECO:0000256" key="7">
    <source>
        <dbReference type="ARBA" id="ARBA00022729"/>
    </source>
</evidence>
<dbReference type="GO" id="GO:0015288">
    <property type="term" value="F:porin activity"/>
    <property type="evidence" value="ECO:0007669"/>
    <property type="project" value="UniProtKB-KW"/>
</dbReference>
<dbReference type="InterPro" id="IPR054765">
    <property type="entry name" value="SLBB_dom"/>
</dbReference>
<dbReference type="Gene3D" id="3.30.1950.10">
    <property type="entry name" value="wza like domain"/>
    <property type="match status" value="1"/>
</dbReference>
<evidence type="ECO:0000256" key="3">
    <source>
        <dbReference type="ARBA" id="ARBA00022448"/>
    </source>
</evidence>
<dbReference type="GO" id="GO:0006811">
    <property type="term" value="P:monoatomic ion transport"/>
    <property type="evidence" value="ECO:0007669"/>
    <property type="project" value="UniProtKB-KW"/>
</dbReference>
<keyword evidence="9" id="KW-0406">Ion transport</keyword>
<keyword evidence="12" id="KW-0564">Palmitate</keyword>
<protein>
    <submittedName>
        <fullName evidence="17">SLBB domain-containing protein</fullName>
    </submittedName>
</protein>
<dbReference type="AlphaFoldDB" id="A0A934RQA5"/>